<feature type="transmembrane region" description="Helical" evidence="2">
    <location>
        <begin position="366"/>
        <end position="388"/>
    </location>
</feature>
<feature type="transmembrane region" description="Helical" evidence="2">
    <location>
        <begin position="457"/>
        <end position="478"/>
    </location>
</feature>
<feature type="transmembrane region" description="Helical" evidence="2">
    <location>
        <begin position="170"/>
        <end position="190"/>
    </location>
</feature>
<reference evidence="4 5" key="1">
    <citation type="submission" date="2022-01" db="EMBL/GenBank/DDBJ databases">
        <title>A chromosomal length assembly of Cordylochernes scorpioides.</title>
        <authorList>
            <person name="Zeh D."/>
            <person name="Zeh J."/>
        </authorList>
    </citation>
    <scope>NUCLEOTIDE SEQUENCE [LARGE SCALE GENOMIC DNA]</scope>
    <source>
        <strain evidence="4">IN4F17</strain>
        <tissue evidence="4">Whole Body</tissue>
    </source>
</reference>
<dbReference type="PANTHER" id="PTHR11360:SF286">
    <property type="entry name" value="GH22266P"/>
    <property type="match status" value="1"/>
</dbReference>
<proteinExistence type="predicted"/>
<accession>A0ABY6KEX0</accession>
<dbReference type="InterPro" id="IPR011701">
    <property type="entry name" value="MFS"/>
</dbReference>
<dbReference type="InterPro" id="IPR036259">
    <property type="entry name" value="MFS_trans_sf"/>
</dbReference>
<dbReference type="InterPro" id="IPR050327">
    <property type="entry name" value="Proton-linked_MCT"/>
</dbReference>
<protein>
    <recommendedName>
        <fullName evidence="3">Major facilitator superfamily (MFS) profile domain-containing protein</fullName>
    </recommendedName>
</protein>
<feature type="transmembrane region" description="Helical" evidence="2">
    <location>
        <begin position="77"/>
        <end position="105"/>
    </location>
</feature>
<comment type="subcellular location">
    <subcellularLocation>
        <location evidence="1">Membrane</location>
        <topology evidence="1">Multi-pass membrane protein</topology>
    </subcellularLocation>
</comment>
<evidence type="ECO:0000313" key="4">
    <source>
        <dbReference type="EMBL" id="UYV66200.1"/>
    </source>
</evidence>
<sequence>MSQSYNTSNDDVKLINQNQDFNKKKIVVDQEFLKEFEEVGLDVTPCKIDISKNLDDSDDVLPKTSIEEEKSRFDRPYAWLVVFACFISNFAVEGIAFSSGIFLTYFSEEFQMPKSSVSWIGSLLAGMYLIIGPIVGFMMSRFGTRNVAMFGGLLSALAFMFSSMSPHVSMLFVITSLIGGFGFGCVFLPTNVMIGHNFKRKLAMAAGIVSCGTGAGSIFIPLIANWMVERSGWRNAYIVLGSILLICIVCGIAYKPNNVEKDNKLKKIISYKDYKAEIDYHDNLNEPILLSDLNIQPDFEIDMEEGSEETDQENDGEHISADSKISTSLNDLYATLSILSDQVAHRSLLEHLSSLFSRKLLLNLQFLLLAFSSMLTCASGFTIFTYTADYATMSGINHSMAILFVPIIGVANTLGRVILGAISDNPRINPLHINNVGHIAGGIAIALWPLFTSQTGFLVNAIIFGLTMASFGSLRSVLTLKFLGLELFNDALSLQYMMQGIGTLLGPPLADNHSSQDFSRTIRKRHERLTDLVVLGTSQL</sequence>
<organism evidence="4 5">
    <name type="scientific">Cordylochernes scorpioides</name>
    <dbReference type="NCBI Taxonomy" id="51811"/>
    <lineage>
        <taxon>Eukaryota</taxon>
        <taxon>Metazoa</taxon>
        <taxon>Ecdysozoa</taxon>
        <taxon>Arthropoda</taxon>
        <taxon>Chelicerata</taxon>
        <taxon>Arachnida</taxon>
        <taxon>Pseudoscorpiones</taxon>
        <taxon>Cheliferoidea</taxon>
        <taxon>Chernetidae</taxon>
        <taxon>Cordylochernes</taxon>
    </lineage>
</organism>
<name>A0ABY6KEX0_9ARAC</name>
<feature type="transmembrane region" description="Helical" evidence="2">
    <location>
        <begin position="202"/>
        <end position="224"/>
    </location>
</feature>
<evidence type="ECO:0000256" key="1">
    <source>
        <dbReference type="ARBA" id="ARBA00004141"/>
    </source>
</evidence>
<feature type="transmembrane region" description="Helical" evidence="2">
    <location>
        <begin position="400"/>
        <end position="419"/>
    </location>
</feature>
<dbReference type="PROSITE" id="PS50850">
    <property type="entry name" value="MFS"/>
    <property type="match status" value="1"/>
</dbReference>
<gene>
    <name evidence="4" type="ORF">LAZ67_4000685</name>
</gene>
<dbReference type="EMBL" id="CP092866">
    <property type="protein sequence ID" value="UYV66200.1"/>
    <property type="molecule type" value="Genomic_DNA"/>
</dbReference>
<dbReference type="CDD" id="cd17352">
    <property type="entry name" value="MFS_MCT_SLC16"/>
    <property type="match status" value="1"/>
</dbReference>
<dbReference type="Proteomes" id="UP001235939">
    <property type="component" value="Chromosome 04"/>
</dbReference>
<evidence type="ECO:0000259" key="3">
    <source>
        <dbReference type="PROSITE" id="PS50850"/>
    </source>
</evidence>
<keyword evidence="2" id="KW-0812">Transmembrane</keyword>
<feature type="transmembrane region" description="Helical" evidence="2">
    <location>
        <begin position="236"/>
        <end position="254"/>
    </location>
</feature>
<feature type="transmembrane region" description="Helical" evidence="2">
    <location>
        <begin position="146"/>
        <end position="164"/>
    </location>
</feature>
<dbReference type="Gene3D" id="1.20.1250.20">
    <property type="entry name" value="MFS general substrate transporter like domains"/>
    <property type="match status" value="1"/>
</dbReference>
<dbReference type="Pfam" id="PF07690">
    <property type="entry name" value="MFS_1"/>
    <property type="match status" value="1"/>
</dbReference>
<keyword evidence="2" id="KW-1133">Transmembrane helix</keyword>
<dbReference type="InterPro" id="IPR020846">
    <property type="entry name" value="MFS_dom"/>
</dbReference>
<evidence type="ECO:0000256" key="2">
    <source>
        <dbReference type="SAM" id="Phobius"/>
    </source>
</evidence>
<dbReference type="PANTHER" id="PTHR11360">
    <property type="entry name" value="MONOCARBOXYLATE TRANSPORTER"/>
    <property type="match status" value="1"/>
</dbReference>
<evidence type="ECO:0000313" key="5">
    <source>
        <dbReference type="Proteomes" id="UP001235939"/>
    </source>
</evidence>
<keyword evidence="5" id="KW-1185">Reference proteome</keyword>
<dbReference type="SUPFAM" id="SSF103473">
    <property type="entry name" value="MFS general substrate transporter"/>
    <property type="match status" value="1"/>
</dbReference>
<feature type="transmembrane region" description="Helical" evidence="2">
    <location>
        <begin position="117"/>
        <end position="139"/>
    </location>
</feature>
<keyword evidence="2" id="KW-0472">Membrane</keyword>
<feature type="domain" description="Major facilitator superfamily (MFS) profile" evidence="3">
    <location>
        <begin position="77"/>
        <end position="540"/>
    </location>
</feature>
<feature type="transmembrane region" description="Helical" evidence="2">
    <location>
        <begin position="431"/>
        <end position="451"/>
    </location>
</feature>